<accession>A0A0N0DV74</accession>
<keyword evidence="2" id="KW-1185">Reference proteome</keyword>
<evidence type="ECO:0008006" key="3">
    <source>
        <dbReference type="Google" id="ProtNLM"/>
    </source>
</evidence>
<dbReference type="VEuPathDB" id="TriTrypDB:LpyrH10_10_2280"/>
<dbReference type="RefSeq" id="XP_015658121.1">
    <property type="nucleotide sequence ID" value="XM_015803479.1"/>
</dbReference>
<gene>
    <name evidence="1" type="ORF">ABB37_05459</name>
</gene>
<dbReference type="PANTHER" id="PTHR30094:SF0">
    <property type="entry name" value="BIFUNCTIONAL GLUTATHIONYLSPERMIDINE SYNTHETASE_AMIDASE-RELATED"/>
    <property type="match status" value="1"/>
</dbReference>
<sequence>MNIVRLAFCCITAALLSLGALFYFSTYDPEKHMLMRARVYSDYDPLEHCVTPFGVVLGYSNGVPAFSNCISTFKTTYVNYVNLMNPLDVGRRGDPSETTVIMLGVRYTAMDFYIRWMAWNRGLVPRLVEDTSQFWKTNSFYNPAKTAQDWEAVYITNYAEATDVEERRFNAPRKADAILYNQDSKILPDGHIAVIVKVEGDVEAAGGTEKFNELKKLRLHPRRVYVAEQNFKNEDWGGKNYSRILTFQWRQVKTGTTYEGFLTDPDSLSIIGFVRVGKPLPLRELSDPYDDALRDDGGDL</sequence>
<dbReference type="AlphaFoldDB" id="A0A0N0DV74"/>
<dbReference type="GO" id="GO:0016874">
    <property type="term" value="F:ligase activity"/>
    <property type="evidence" value="ECO:0007669"/>
    <property type="project" value="TreeGrafter"/>
</dbReference>
<dbReference type="EMBL" id="LGTL01000010">
    <property type="protein sequence ID" value="KPA79682.1"/>
    <property type="molecule type" value="Genomic_DNA"/>
</dbReference>
<evidence type="ECO:0000313" key="2">
    <source>
        <dbReference type="Proteomes" id="UP000037923"/>
    </source>
</evidence>
<reference evidence="1 2" key="1">
    <citation type="submission" date="2015-07" db="EMBL/GenBank/DDBJ databases">
        <title>High-quality genome of monoxenous trypanosomatid Leptomonas pyrrhocoris.</title>
        <authorList>
            <person name="Flegontov P."/>
            <person name="Butenko A."/>
            <person name="Firsov S."/>
            <person name="Vlcek C."/>
            <person name="Logacheva M.D."/>
            <person name="Field M."/>
            <person name="Filatov D."/>
            <person name="Flegontova O."/>
            <person name="Gerasimov E."/>
            <person name="Jackson A.P."/>
            <person name="Kelly S."/>
            <person name="Opperdoes F."/>
            <person name="O'Reilly A."/>
            <person name="Votypka J."/>
            <person name="Yurchenko V."/>
            <person name="Lukes J."/>
        </authorList>
    </citation>
    <scope>NUCLEOTIDE SEQUENCE [LARGE SCALE GENOMIC DNA]</scope>
    <source>
        <strain evidence="1">H10</strain>
    </source>
</reference>
<dbReference type="Gene3D" id="3.90.1720.10">
    <property type="entry name" value="endopeptidase domain like (from Nostoc punctiforme)"/>
    <property type="match status" value="1"/>
</dbReference>
<dbReference type="InterPro" id="IPR038765">
    <property type="entry name" value="Papain-like_cys_pep_sf"/>
</dbReference>
<protein>
    <recommendedName>
        <fullName evidence="3">Peptidase C51 domain-containing protein</fullName>
    </recommendedName>
</protein>
<dbReference type="PANTHER" id="PTHR30094">
    <property type="entry name" value="BIFUNCTIONAL GLUTATHIONYLSPERMIDINE SYNTHETASE/AMIDASE-RELATED"/>
    <property type="match status" value="1"/>
</dbReference>
<name>A0A0N0DV74_LEPPY</name>
<dbReference type="EMBL" id="LGTL01000010">
    <property type="protein sequence ID" value="KPA79681.1"/>
    <property type="molecule type" value="Genomic_DNA"/>
</dbReference>
<organism evidence="1 2">
    <name type="scientific">Leptomonas pyrrhocoris</name>
    <name type="common">Firebug parasite</name>
    <dbReference type="NCBI Taxonomy" id="157538"/>
    <lineage>
        <taxon>Eukaryota</taxon>
        <taxon>Discoba</taxon>
        <taxon>Euglenozoa</taxon>
        <taxon>Kinetoplastea</taxon>
        <taxon>Metakinetoplastina</taxon>
        <taxon>Trypanosomatida</taxon>
        <taxon>Trypanosomatidae</taxon>
        <taxon>Leishmaniinae</taxon>
        <taxon>Leptomonas</taxon>
    </lineage>
</organism>
<dbReference type="RefSeq" id="XP_015658120.1">
    <property type="nucleotide sequence ID" value="XM_015803478.1"/>
</dbReference>
<comment type="caution">
    <text evidence="1">The sequence shown here is derived from an EMBL/GenBank/DDBJ whole genome shotgun (WGS) entry which is preliminary data.</text>
</comment>
<dbReference type="SUPFAM" id="SSF54001">
    <property type="entry name" value="Cysteine proteinases"/>
    <property type="match status" value="1"/>
</dbReference>
<proteinExistence type="predicted"/>
<dbReference type="OMA" id="YVNLMDP"/>
<dbReference type="InterPro" id="IPR051705">
    <property type="entry name" value="Gsp_Synthetase/Amidase"/>
</dbReference>
<evidence type="ECO:0000313" key="1">
    <source>
        <dbReference type="EMBL" id="KPA79681.1"/>
    </source>
</evidence>
<dbReference type="OrthoDB" id="276324at2759"/>
<dbReference type="Proteomes" id="UP000037923">
    <property type="component" value="Unassembled WGS sequence"/>
</dbReference>
<dbReference type="GeneID" id="26905749"/>